<proteinExistence type="inferred from homology"/>
<sequence>MIIEERIGDVVVEIINVERASVNEADQLKAKLVDAIDDGYKKIIIDLSECDFVDSSFLGVLVNSLKKVVKLEGDLKLVGFRPAVRSMFELTRLFRVFESFSNLQEAVKSYTH</sequence>
<reference evidence="3" key="1">
    <citation type="journal article" date="2015" name="Proc. Natl. Acad. Sci. U.S.A.">
        <title>Networks of energetic and metabolic interactions define dynamics in microbial communities.</title>
        <authorList>
            <person name="Embree M."/>
            <person name="Liu J.K."/>
            <person name="Al-Bassam M.M."/>
            <person name="Zengler K."/>
        </authorList>
    </citation>
    <scope>NUCLEOTIDE SEQUENCE</scope>
</reference>
<dbReference type="PANTHER" id="PTHR33495:SF2">
    <property type="entry name" value="ANTI-SIGMA FACTOR ANTAGONIST TM_1081-RELATED"/>
    <property type="match status" value="1"/>
</dbReference>
<evidence type="ECO:0000313" key="3">
    <source>
        <dbReference type="EMBL" id="KUG26781.1"/>
    </source>
</evidence>
<dbReference type="NCBIfam" id="TIGR00377">
    <property type="entry name" value="ant_ant_sig"/>
    <property type="match status" value="1"/>
</dbReference>
<dbReference type="Gene3D" id="3.30.750.24">
    <property type="entry name" value="STAS domain"/>
    <property type="match status" value="1"/>
</dbReference>
<evidence type="ECO:0000256" key="1">
    <source>
        <dbReference type="ARBA" id="ARBA00009013"/>
    </source>
</evidence>
<dbReference type="EMBL" id="LNQE01000406">
    <property type="protein sequence ID" value="KUG26781.1"/>
    <property type="molecule type" value="Genomic_DNA"/>
</dbReference>
<dbReference type="InterPro" id="IPR036513">
    <property type="entry name" value="STAS_dom_sf"/>
</dbReference>
<dbReference type="PANTHER" id="PTHR33495">
    <property type="entry name" value="ANTI-SIGMA FACTOR ANTAGONIST TM_1081-RELATED-RELATED"/>
    <property type="match status" value="1"/>
</dbReference>
<dbReference type="InterPro" id="IPR003658">
    <property type="entry name" value="Anti-sigma_ant"/>
</dbReference>
<accession>A0A0W8G0Y5</accession>
<gene>
    <name evidence="3" type="ORF">ASZ90_003372</name>
</gene>
<protein>
    <submittedName>
        <fullName evidence="3">Anti-sigma f factor antagonist (Spoiiaa-2)</fullName>
    </submittedName>
</protein>
<dbReference type="SUPFAM" id="SSF52091">
    <property type="entry name" value="SpoIIaa-like"/>
    <property type="match status" value="1"/>
</dbReference>
<dbReference type="InterPro" id="IPR002645">
    <property type="entry name" value="STAS_dom"/>
</dbReference>
<evidence type="ECO:0000259" key="2">
    <source>
        <dbReference type="PROSITE" id="PS50801"/>
    </source>
</evidence>
<dbReference type="PROSITE" id="PS50801">
    <property type="entry name" value="STAS"/>
    <property type="match status" value="1"/>
</dbReference>
<dbReference type="Pfam" id="PF01740">
    <property type="entry name" value="STAS"/>
    <property type="match status" value="1"/>
</dbReference>
<comment type="caution">
    <text evidence="3">The sequence shown here is derived from an EMBL/GenBank/DDBJ whole genome shotgun (WGS) entry which is preliminary data.</text>
</comment>
<organism evidence="3">
    <name type="scientific">hydrocarbon metagenome</name>
    <dbReference type="NCBI Taxonomy" id="938273"/>
    <lineage>
        <taxon>unclassified sequences</taxon>
        <taxon>metagenomes</taxon>
        <taxon>ecological metagenomes</taxon>
    </lineage>
</organism>
<feature type="domain" description="STAS" evidence="2">
    <location>
        <begin position="25"/>
        <end position="110"/>
    </location>
</feature>
<name>A0A0W8G0Y5_9ZZZZ</name>
<dbReference type="CDD" id="cd07043">
    <property type="entry name" value="STAS_anti-anti-sigma_factors"/>
    <property type="match status" value="1"/>
</dbReference>
<dbReference type="GO" id="GO:0043856">
    <property type="term" value="F:anti-sigma factor antagonist activity"/>
    <property type="evidence" value="ECO:0007669"/>
    <property type="project" value="InterPro"/>
</dbReference>
<dbReference type="AlphaFoldDB" id="A0A0W8G0Y5"/>
<comment type="similarity">
    <text evidence="1">Belongs to the anti-sigma-factor antagonist family.</text>
</comment>